<evidence type="ECO:0000313" key="1">
    <source>
        <dbReference type="EMBL" id="CDW76126.1"/>
    </source>
</evidence>
<dbReference type="AlphaFoldDB" id="A0A078A1J2"/>
<dbReference type="Proteomes" id="UP000039865">
    <property type="component" value="Unassembled WGS sequence"/>
</dbReference>
<gene>
    <name evidence="1" type="primary">Contig1468.g1602</name>
    <name evidence="1" type="ORF">STYLEM_5124</name>
</gene>
<accession>A0A078A1J2</accession>
<dbReference type="InParanoid" id="A0A078A1J2"/>
<sequence>MNTLVKSRLLFRPLAPVFLQQSRPNFMLFNQFFFASNQQMRIYEDRVKIQYPTDFGKIAKGAQNLIIKKNNRPAKIMNQPIPLHDYINFKTMSGNEIILNLDNVENLRNSELISGLLELGRRDKLQEHDWNIHPVTQKCLKSLRKRMSMLTYRNIIQTAMILQKLRIIDQELWNLAAKNSMKLLHKFNGRELAILLDLYDRDILDDEGEPHLIRKTDDQFFERITGILPIQMKILGREYQIRVLEVLVKRDLGSERLYRDYLLLKIERNMYKFSANQYSRLVRALADKQYVEDIVLWNEFVFQYVYFNDRKEARKFTPEEARTVWDSLFYLKLKCPTLDVQEHIIKVESFIPKEDSTSNQEQINAAEPKV</sequence>
<dbReference type="OMA" id="GHEEINW"/>
<evidence type="ECO:0000313" key="2">
    <source>
        <dbReference type="Proteomes" id="UP000039865"/>
    </source>
</evidence>
<dbReference type="EMBL" id="CCKQ01004980">
    <property type="protein sequence ID" value="CDW76126.1"/>
    <property type="molecule type" value="Genomic_DNA"/>
</dbReference>
<protein>
    <submittedName>
        <fullName evidence="1">Uncharacterized protein</fullName>
    </submittedName>
</protein>
<proteinExistence type="predicted"/>
<reference evidence="1 2" key="1">
    <citation type="submission" date="2014-06" db="EMBL/GenBank/DDBJ databases">
        <authorList>
            <person name="Swart Estienne"/>
        </authorList>
    </citation>
    <scope>NUCLEOTIDE SEQUENCE [LARGE SCALE GENOMIC DNA]</scope>
    <source>
        <strain evidence="1 2">130c</strain>
    </source>
</reference>
<organism evidence="1 2">
    <name type="scientific">Stylonychia lemnae</name>
    <name type="common">Ciliate</name>
    <dbReference type="NCBI Taxonomy" id="5949"/>
    <lineage>
        <taxon>Eukaryota</taxon>
        <taxon>Sar</taxon>
        <taxon>Alveolata</taxon>
        <taxon>Ciliophora</taxon>
        <taxon>Intramacronucleata</taxon>
        <taxon>Spirotrichea</taxon>
        <taxon>Stichotrichia</taxon>
        <taxon>Sporadotrichida</taxon>
        <taxon>Oxytrichidae</taxon>
        <taxon>Stylonychinae</taxon>
        <taxon>Stylonychia</taxon>
    </lineage>
</organism>
<name>A0A078A1J2_STYLE</name>
<keyword evidence="2" id="KW-1185">Reference proteome</keyword>
<dbReference type="OrthoDB" id="287297at2759"/>